<evidence type="ECO:0000259" key="2">
    <source>
        <dbReference type="Pfam" id="PF01757"/>
    </source>
</evidence>
<keyword evidence="1" id="KW-0812">Transmembrane</keyword>
<keyword evidence="1" id="KW-0472">Membrane</keyword>
<dbReference type="RefSeq" id="WP_161557253.1">
    <property type="nucleotide sequence ID" value="NZ_CP030840.1"/>
</dbReference>
<name>A0A2Z5FW80_9BACT</name>
<feature type="transmembrane region" description="Helical" evidence="1">
    <location>
        <begin position="64"/>
        <end position="86"/>
    </location>
</feature>
<keyword evidence="4" id="KW-1185">Reference proteome</keyword>
<feature type="transmembrane region" description="Helical" evidence="1">
    <location>
        <begin position="340"/>
        <end position="364"/>
    </location>
</feature>
<dbReference type="PANTHER" id="PTHR23028">
    <property type="entry name" value="ACETYLTRANSFERASE"/>
    <property type="match status" value="1"/>
</dbReference>
<dbReference type="GO" id="GO:0016747">
    <property type="term" value="F:acyltransferase activity, transferring groups other than amino-acyl groups"/>
    <property type="evidence" value="ECO:0007669"/>
    <property type="project" value="InterPro"/>
</dbReference>
<feature type="domain" description="Acyltransferase 3" evidence="2">
    <location>
        <begin position="23"/>
        <end position="355"/>
    </location>
</feature>
<evidence type="ECO:0000313" key="3">
    <source>
        <dbReference type="EMBL" id="AXC11091.1"/>
    </source>
</evidence>
<dbReference type="GO" id="GO:0009103">
    <property type="term" value="P:lipopolysaccharide biosynthetic process"/>
    <property type="evidence" value="ECO:0007669"/>
    <property type="project" value="TreeGrafter"/>
</dbReference>
<dbReference type="InterPro" id="IPR050879">
    <property type="entry name" value="Acyltransferase_3"/>
</dbReference>
<proteinExistence type="predicted"/>
<dbReference type="EMBL" id="CP030840">
    <property type="protein sequence ID" value="AXC11091.1"/>
    <property type="molecule type" value="Genomic_DNA"/>
</dbReference>
<dbReference type="AlphaFoldDB" id="A0A2Z5FW80"/>
<feature type="transmembrane region" description="Helical" evidence="1">
    <location>
        <begin position="176"/>
        <end position="194"/>
    </location>
</feature>
<accession>A0A2Z5FW80</accession>
<keyword evidence="1" id="KW-1133">Transmembrane helix</keyword>
<organism evidence="3 4">
    <name type="scientific">Acidisarcina polymorpha</name>
    <dbReference type="NCBI Taxonomy" id="2211140"/>
    <lineage>
        <taxon>Bacteria</taxon>
        <taxon>Pseudomonadati</taxon>
        <taxon>Acidobacteriota</taxon>
        <taxon>Terriglobia</taxon>
        <taxon>Terriglobales</taxon>
        <taxon>Acidobacteriaceae</taxon>
        <taxon>Acidisarcina</taxon>
    </lineage>
</organism>
<evidence type="ECO:0000313" key="4">
    <source>
        <dbReference type="Proteomes" id="UP000253606"/>
    </source>
</evidence>
<feature type="transmembrane region" description="Helical" evidence="1">
    <location>
        <begin position="222"/>
        <end position="238"/>
    </location>
</feature>
<protein>
    <submittedName>
        <fullName evidence="3">O-antigen acetylase</fullName>
    </submittedName>
</protein>
<feature type="transmembrane region" description="Helical" evidence="1">
    <location>
        <begin position="250"/>
        <end position="268"/>
    </location>
</feature>
<evidence type="ECO:0000256" key="1">
    <source>
        <dbReference type="SAM" id="Phobius"/>
    </source>
</evidence>
<dbReference type="KEGG" id="abas:ACPOL_1749"/>
<dbReference type="Proteomes" id="UP000253606">
    <property type="component" value="Chromosome"/>
</dbReference>
<reference evidence="3 4" key="1">
    <citation type="journal article" date="2018" name="Front. Microbiol.">
        <title>Hydrolytic Capabilities as a Key to Environmental Success: Chitinolytic and Cellulolytic Acidobacteria From Acidic Sub-arctic Soils and Boreal Peatlands.</title>
        <authorList>
            <person name="Belova S.E."/>
            <person name="Ravin N.V."/>
            <person name="Pankratov T.A."/>
            <person name="Rakitin A.L."/>
            <person name="Ivanova A.A."/>
            <person name="Beletsky A.V."/>
            <person name="Mardanov A.V."/>
            <person name="Sinninghe Damste J.S."/>
            <person name="Dedysh S.N."/>
        </authorList>
    </citation>
    <scope>NUCLEOTIDE SEQUENCE [LARGE SCALE GENOMIC DNA]</scope>
    <source>
        <strain evidence="3 4">SBC82</strain>
    </source>
</reference>
<sequence length="394" mass="44229">MVEPLSLNPMQASPPRPGRNVHLDAMRGLAAVSVVCTHIRQTFFVPYHQAGSGLLVKFLYIDHYLVRAAVIFFFVLSGYLVGMSVLNAIAQGRWSWREYLLNRLSRLYVVLIPALLLTAVFDWIGRINPVSRWAYFNDLSEAGFATAHFDSFRDFFGSLFFLQNIHTGWFGSNSPLWSLSCEFWYYVVFPFLALTLVRRSGWLFCLLLLAGTGWFLGSQVTALFLCWLAGVAIGLLARKRLLNSPISRRLIGGAAIMALLLAVVASGAHRLNGYAADYVITLIAMALIWVALSSAPAGRPYALLAVLLSEMSYTLYLTHLPFLLLMQRLCFRERLWPADLVHLCLALLPLVAAIFFAYGNYLLFESHTNDVRWWLKRRLEKLESHAGAGVTGGL</sequence>
<dbReference type="InterPro" id="IPR002656">
    <property type="entry name" value="Acyl_transf_3_dom"/>
</dbReference>
<dbReference type="PANTHER" id="PTHR23028:SF53">
    <property type="entry name" value="ACYL_TRANSF_3 DOMAIN-CONTAINING PROTEIN"/>
    <property type="match status" value="1"/>
</dbReference>
<dbReference type="GO" id="GO:0016020">
    <property type="term" value="C:membrane"/>
    <property type="evidence" value="ECO:0007669"/>
    <property type="project" value="TreeGrafter"/>
</dbReference>
<feature type="transmembrane region" description="Helical" evidence="1">
    <location>
        <begin position="201"/>
        <end position="216"/>
    </location>
</feature>
<feature type="transmembrane region" description="Helical" evidence="1">
    <location>
        <begin position="274"/>
        <end position="292"/>
    </location>
</feature>
<feature type="transmembrane region" description="Helical" evidence="1">
    <location>
        <begin position="107"/>
        <end position="125"/>
    </location>
</feature>
<feature type="transmembrane region" description="Helical" evidence="1">
    <location>
        <begin position="301"/>
        <end position="320"/>
    </location>
</feature>
<gene>
    <name evidence="3" type="ORF">ACPOL_1749</name>
</gene>
<dbReference type="Pfam" id="PF01757">
    <property type="entry name" value="Acyl_transf_3"/>
    <property type="match status" value="1"/>
</dbReference>